<protein>
    <submittedName>
        <fullName evidence="1">Hypotheticial protein</fullName>
    </submittedName>
</protein>
<dbReference type="AlphaFoldDB" id="C7TY81"/>
<name>C7TY81_SCHJA</name>
<dbReference type="EMBL" id="FN326833">
    <property type="protein sequence ID" value="CAX82557.1"/>
    <property type="molecule type" value="mRNA"/>
</dbReference>
<proteinExistence type="evidence at transcript level"/>
<evidence type="ECO:0000313" key="1">
    <source>
        <dbReference type="EMBL" id="CAX82557.1"/>
    </source>
</evidence>
<sequence>MNKLICIIGLSLASGIKDACLVLFRTRRLDLPTSQC</sequence>
<organism evidence="1">
    <name type="scientific">Schistosoma japonicum</name>
    <name type="common">Blood fluke</name>
    <dbReference type="NCBI Taxonomy" id="6182"/>
    <lineage>
        <taxon>Eukaryota</taxon>
        <taxon>Metazoa</taxon>
        <taxon>Spiralia</taxon>
        <taxon>Lophotrochozoa</taxon>
        <taxon>Platyhelminthes</taxon>
        <taxon>Trematoda</taxon>
        <taxon>Digenea</taxon>
        <taxon>Strigeidida</taxon>
        <taxon>Schistosomatoidea</taxon>
        <taxon>Schistosomatidae</taxon>
        <taxon>Schistosoma</taxon>
    </lineage>
</organism>
<reference evidence="1" key="1">
    <citation type="journal article" date="2009" name="Nature">
        <title>The Schistosoma japonicum genome reveals features of host-parasite interplay.</title>
        <authorList>
            <person name="Liu F."/>
            <person name="Zhou Y."/>
            <person name="Wang Z.Q."/>
            <person name="Lu G."/>
            <person name="Zheng H."/>
            <person name="Brindley P.J."/>
            <person name="McManus D.P."/>
            <person name="Blair D."/>
            <person name="Zhang Q.H."/>
            <person name="Zhong Y."/>
            <person name="Wang S."/>
            <person name="Han Z.G."/>
            <person name="Chen Z."/>
        </authorList>
    </citation>
    <scope>NUCLEOTIDE SEQUENCE</scope>
    <source>
        <strain evidence="1">Anhui</strain>
    </source>
</reference>
<reference evidence="1" key="2">
    <citation type="submission" date="2009-03" db="EMBL/GenBank/DDBJ databases">
        <authorList>
            <person name="Gang L."/>
        </authorList>
    </citation>
    <scope>NUCLEOTIDE SEQUENCE</scope>
    <source>
        <strain evidence="1">Anhui</strain>
    </source>
</reference>
<accession>C7TY81</accession>